<dbReference type="SMR" id="E0W5D9"/>
<accession>E0W5D9</accession>
<keyword evidence="6" id="KW-0843">Virulence</keyword>
<evidence type="ECO:0000256" key="3">
    <source>
        <dbReference type="ARBA" id="ARBA00010400"/>
    </source>
</evidence>
<proteinExistence type="inferred from homology"/>
<evidence type="ECO:0000256" key="6">
    <source>
        <dbReference type="ARBA" id="ARBA00023026"/>
    </source>
</evidence>
<organism evidence="9">
    <name type="scientific">Phytophthora sojae</name>
    <name type="common">Soybean stem and root rot agent</name>
    <name type="synonym">Phytophthora megasperma f. sp. glycines</name>
    <dbReference type="NCBI Taxonomy" id="67593"/>
    <lineage>
        <taxon>Eukaryota</taxon>
        <taxon>Sar</taxon>
        <taxon>Stramenopiles</taxon>
        <taxon>Oomycota</taxon>
        <taxon>Peronosporomycetes</taxon>
        <taxon>Peronosporales</taxon>
        <taxon>Peronosporaceae</taxon>
        <taxon>Phytophthora</taxon>
    </lineage>
</organism>
<evidence type="ECO:0000313" key="10">
    <source>
        <dbReference type="EMBL" id="AEK80896.1"/>
    </source>
</evidence>
<feature type="domain" description="RxLR effector PexRD54 WY" evidence="8">
    <location>
        <begin position="180"/>
        <end position="219"/>
    </location>
</feature>
<evidence type="ECO:0000256" key="4">
    <source>
        <dbReference type="ARBA" id="ARBA00022525"/>
    </source>
</evidence>
<dbReference type="InterPro" id="IPR054463">
    <property type="entry name" value="PexRD54_WY"/>
</dbReference>
<evidence type="ECO:0000256" key="2">
    <source>
        <dbReference type="ARBA" id="ARBA00004613"/>
    </source>
</evidence>
<reference evidence="9" key="1">
    <citation type="journal article" date="2011" name="Plant Cell">
        <title>Transcriptional programming and functional interactions within the Phytophthora sojae RXLR effector repertoire.</title>
        <authorList>
            <person name="Wang Q."/>
            <person name="Han C."/>
            <person name="Ferreira A.O."/>
            <person name="Yu X."/>
            <person name="Ye W."/>
            <person name="Tripathy S."/>
            <person name="Kale S.D."/>
            <person name="Gu B."/>
            <person name="Sheng Y."/>
            <person name="Sui Y."/>
            <person name="Wang X."/>
            <person name="Zhang Z."/>
            <person name="Cheng B."/>
            <person name="Dong S."/>
            <person name="Shan W."/>
            <person name="Zheng X."/>
            <person name="Dou D."/>
            <person name="Tyler B.M."/>
            <person name="Wang Y."/>
        </authorList>
    </citation>
    <scope>NUCLEOTIDE SEQUENCE</scope>
    <source>
        <strain evidence="9">P7064</strain>
        <strain evidence="10">P7076</strain>
    </source>
</reference>
<dbReference type="GO" id="GO:0005576">
    <property type="term" value="C:extracellular region"/>
    <property type="evidence" value="ECO:0007669"/>
    <property type="project" value="UniProtKB-SubCell"/>
</dbReference>
<comment type="subcellular location">
    <subcellularLocation>
        <location evidence="1">Host cell</location>
    </subcellularLocation>
    <subcellularLocation>
        <location evidence="2">Secreted</location>
    </subcellularLocation>
</comment>
<dbReference type="GO" id="GO:0043657">
    <property type="term" value="C:host cell"/>
    <property type="evidence" value="ECO:0007669"/>
    <property type="project" value="UniProtKB-SubCell"/>
</dbReference>
<sequence length="463" mass="52665">MCLWCYCIAVLLALLSTVSAVPESTPIEISSPKSPLSVTSLGRDDPHARLLRAVDDEERAITFPGNSRLVKWLSPSTEAKLPRADKLNVKKWVKNHDEMDDVFARLELNAGVEKVLSNPKLNTYAAYIDRFNKQNPSNKVKMIDMFTKTYQVDKLAAALERAGNVPSTSKISYRLRRELIDSWESAAESSDDVFKMLKLDEAGIKLFVSPQLNTWYSYVRMTYTIKPKEEMIRVLTDKYGYDGLSKIFLASTPRVSRMRDIALELETAMGKMWGKTPEHIFKLLKLDAGVDTLLTNPNVKTLSGYIERYNLKNPDQHTTWMELFTKFYGTKAMWNMIEKAKNVQQTKAIAAKWQPQLSRQILLEKGMTPADFFKRMDLDGGVEKLLTSPNVQSLRDYVDLFNLKNPEQKTTVMGVFTKFYGVKAVSDMLEAAKKVSSTDDIANAWIKELRSVRLRAGNIKITQ</sequence>
<dbReference type="OMA" id="WHNSEEP"/>
<feature type="signal peptide" evidence="7">
    <location>
        <begin position="1"/>
        <end position="20"/>
    </location>
</feature>
<dbReference type="Pfam" id="PF22748">
    <property type="entry name" value="PexRD54_WY"/>
    <property type="match status" value="1"/>
</dbReference>
<protein>
    <submittedName>
        <fullName evidence="9">Avh199</fullName>
    </submittedName>
</protein>
<evidence type="ECO:0000256" key="7">
    <source>
        <dbReference type="SAM" id="SignalP"/>
    </source>
</evidence>
<name>E0W5D9_PHYSO</name>
<keyword evidence="4" id="KW-0964">Secreted</keyword>
<dbReference type="RefSeq" id="XP_009528901.1">
    <property type="nucleotide sequence ID" value="XM_009530606.1"/>
</dbReference>
<comment type="similarity">
    <text evidence="3">Belongs to the RxLR effector family.</text>
</comment>
<dbReference type="EMBL" id="JN254083">
    <property type="protein sequence ID" value="AEK80896.1"/>
    <property type="molecule type" value="Genomic_DNA"/>
</dbReference>
<gene>
    <name evidence="9" type="primary">Avh</name>
</gene>
<keyword evidence="5 7" id="KW-0732">Signal</keyword>
<dbReference type="EMBL" id="JN254082">
    <property type="protein sequence ID" value="AEK80895.1"/>
    <property type="molecule type" value="Genomic_DNA"/>
</dbReference>
<evidence type="ECO:0000256" key="5">
    <source>
        <dbReference type="ARBA" id="ARBA00022729"/>
    </source>
</evidence>
<dbReference type="OrthoDB" id="127440at2759"/>
<dbReference type="HOGENOM" id="CLU_021192_3_0_1"/>
<evidence type="ECO:0000259" key="8">
    <source>
        <dbReference type="Pfam" id="PF22748"/>
    </source>
</evidence>
<dbReference type="VEuPathDB" id="FungiDB:PHYSODRAFT_286256"/>
<feature type="chain" id="PRO_5007653130" evidence="7">
    <location>
        <begin position="21"/>
        <end position="463"/>
    </location>
</feature>
<dbReference type="InterPro" id="IPR031825">
    <property type="entry name" value="RXLR"/>
</dbReference>
<evidence type="ECO:0000313" key="9">
    <source>
        <dbReference type="EMBL" id="AEK80895.1"/>
    </source>
</evidence>
<dbReference type="AlphaFoldDB" id="E0W5D9"/>
<evidence type="ECO:0000256" key="1">
    <source>
        <dbReference type="ARBA" id="ARBA00004340"/>
    </source>
</evidence>
<dbReference type="Pfam" id="PF16810">
    <property type="entry name" value="RXLR"/>
    <property type="match status" value="1"/>
</dbReference>
<dbReference type="KEGG" id="psoj:PHYSODRAFT_286256"/>